<dbReference type="Gene3D" id="3.50.50.60">
    <property type="entry name" value="FAD/NAD(P)-binding domain"/>
    <property type="match status" value="1"/>
</dbReference>
<keyword evidence="3" id="KW-0812">Transmembrane</keyword>
<keyword evidence="1" id="KW-0560">Oxidoreductase</keyword>
<comment type="caution">
    <text evidence="4">The sequence shown here is derived from an EMBL/GenBank/DDBJ whole genome shotgun (WGS) entry which is preliminary data.</text>
</comment>
<organism evidence="4 5">
    <name type="scientific">Putridiphycobacter roseus</name>
    <dbReference type="NCBI Taxonomy" id="2219161"/>
    <lineage>
        <taxon>Bacteria</taxon>
        <taxon>Pseudomonadati</taxon>
        <taxon>Bacteroidota</taxon>
        <taxon>Flavobacteriia</taxon>
        <taxon>Flavobacteriales</taxon>
        <taxon>Crocinitomicaceae</taxon>
        <taxon>Putridiphycobacter</taxon>
    </lineage>
</organism>
<name>A0A2W1NA33_9FLAO</name>
<dbReference type="SUPFAM" id="SSF51905">
    <property type="entry name" value="FAD/NAD(P)-binding domain"/>
    <property type="match status" value="1"/>
</dbReference>
<dbReference type="InterPro" id="IPR036188">
    <property type="entry name" value="FAD/NAD-bd_sf"/>
</dbReference>
<evidence type="ECO:0000256" key="1">
    <source>
        <dbReference type="ARBA" id="ARBA00023002"/>
    </source>
</evidence>
<keyword evidence="2" id="KW-0503">Monooxygenase</keyword>
<dbReference type="EMBL" id="QKSB01000011">
    <property type="protein sequence ID" value="PZE16155.1"/>
    <property type="molecule type" value="Genomic_DNA"/>
</dbReference>
<dbReference type="Pfam" id="PF04820">
    <property type="entry name" value="Trp_halogenase"/>
    <property type="match status" value="1"/>
</dbReference>
<dbReference type="GO" id="GO:0004497">
    <property type="term" value="F:monooxygenase activity"/>
    <property type="evidence" value="ECO:0007669"/>
    <property type="project" value="UniProtKB-KW"/>
</dbReference>
<sequence length="492" mass="56984">MKEDKEIYDLIIIGAGVSSTFLCLSIYKINPSFKILILEKNETFPQKVGESLVDLTAVFVDSLDIKHLLKAHTKKTGVRFLFNESNQNDLSGIAEFASPTLPGLINGYHLDRSIFDQQMLDEVVSKGAVVYRPVNIIDTSFRDFENILKIKTGNVLKIVQSKWLVDGSGRNRFIANKLNWNFKNIPLKTGAITAHFKNIAPETTWDTKTNAYWDKNAVGLRKFSTTHLMRKSSWWWIIRLNETTTSIGVVFDKNKVHFNDYENYFIDQISTDAQLSIITKDASRSKINHVEALPYVCDKLYSKGIALIGDSGAFIDPLISPGMELIGQQSIWLAELLTEDKSNNKFKANAWKKYSKTFYKAYSSRLSIYVKAYDFMHSYDIFSAWLKQGNYIYFGWIVFPSVLFKNRLKEPLTFNLIERIGLKYFTKRFDKIIERRTAQKRISVIGKNEITYSSVRVPKNWRFIFVPIHLLFKSLWAYFKLELKELKFLFKP</sequence>
<dbReference type="InterPro" id="IPR006905">
    <property type="entry name" value="Flavin_halogenase"/>
</dbReference>
<proteinExistence type="predicted"/>
<protein>
    <recommendedName>
        <fullName evidence="6">FAD-binding domain-containing protein</fullName>
    </recommendedName>
</protein>
<keyword evidence="3" id="KW-0472">Membrane</keyword>
<dbReference type="AlphaFoldDB" id="A0A2W1NA33"/>
<evidence type="ECO:0000313" key="4">
    <source>
        <dbReference type="EMBL" id="PZE16155.1"/>
    </source>
</evidence>
<keyword evidence="5" id="KW-1185">Reference proteome</keyword>
<keyword evidence="3" id="KW-1133">Transmembrane helix</keyword>
<reference evidence="4 5" key="1">
    <citation type="submission" date="2018-06" db="EMBL/GenBank/DDBJ databases">
        <title>The draft genome sequence of Crocinitomix sp. SM1701.</title>
        <authorList>
            <person name="Zhang X."/>
        </authorList>
    </citation>
    <scope>NUCLEOTIDE SEQUENCE [LARGE SCALE GENOMIC DNA]</scope>
    <source>
        <strain evidence="4 5">SM1701</strain>
    </source>
</reference>
<evidence type="ECO:0000256" key="3">
    <source>
        <dbReference type="SAM" id="Phobius"/>
    </source>
</evidence>
<dbReference type="PANTHER" id="PTHR43747">
    <property type="entry name" value="FAD-BINDING PROTEIN"/>
    <property type="match status" value="1"/>
</dbReference>
<evidence type="ECO:0000256" key="2">
    <source>
        <dbReference type="ARBA" id="ARBA00023033"/>
    </source>
</evidence>
<evidence type="ECO:0008006" key="6">
    <source>
        <dbReference type="Google" id="ProtNLM"/>
    </source>
</evidence>
<dbReference type="OrthoDB" id="9806565at2"/>
<dbReference type="RefSeq" id="WP_111064202.1">
    <property type="nucleotide sequence ID" value="NZ_JBHUCU010000009.1"/>
</dbReference>
<accession>A0A2W1NA33</accession>
<feature type="transmembrane region" description="Helical" evidence="3">
    <location>
        <begin position="7"/>
        <end position="27"/>
    </location>
</feature>
<dbReference type="InterPro" id="IPR050816">
    <property type="entry name" value="Flavin-dep_Halogenase_NPB"/>
</dbReference>
<dbReference type="PANTHER" id="PTHR43747:SF5">
    <property type="entry name" value="FAD-BINDING DOMAIN-CONTAINING PROTEIN"/>
    <property type="match status" value="1"/>
</dbReference>
<dbReference type="Proteomes" id="UP000249248">
    <property type="component" value="Unassembled WGS sequence"/>
</dbReference>
<evidence type="ECO:0000313" key="5">
    <source>
        <dbReference type="Proteomes" id="UP000249248"/>
    </source>
</evidence>
<gene>
    <name evidence="4" type="ORF">DNU06_14415</name>
</gene>